<dbReference type="AlphaFoldDB" id="A0A1S3B1Z2"/>
<keyword evidence="10" id="KW-1185">Reference proteome</keyword>
<dbReference type="InterPro" id="IPR036388">
    <property type="entry name" value="WH-like_DNA-bd_sf"/>
</dbReference>
<feature type="region of interest" description="Disordered" evidence="7">
    <location>
        <begin position="131"/>
        <end position="208"/>
    </location>
</feature>
<dbReference type="GO" id="GO:0000786">
    <property type="term" value="C:nucleosome"/>
    <property type="evidence" value="ECO:0007669"/>
    <property type="project" value="InterPro"/>
</dbReference>
<dbReference type="SMR" id="A0A1S3B1Z2"/>
<dbReference type="GO" id="GO:0005634">
    <property type="term" value="C:nucleus"/>
    <property type="evidence" value="ECO:0007669"/>
    <property type="project" value="UniProtKB-SubCell"/>
</dbReference>
<dbReference type="PRINTS" id="PR00624">
    <property type="entry name" value="HISTONEH5"/>
</dbReference>
<dbReference type="Gene3D" id="1.10.10.10">
    <property type="entry name" value="Winged helix-like DNA-binding domain superfamily/Winged helix DNA-binding domain"/>
    <property type="match status" value="1"/>
</dbReference>
<comment type="similarity">
    <text evidence="6">Belongs to the histone H1/H5 family.</text>
</comment>
<dbReference type="PROSITE" id="PS51504">
    <property type="entry name" value="H15"/>
    <property type="match status" value="1"/>
</dbReference>
<evidence type="ECO:0000313" key="10">
    <source>
        <dbReference type="Proteomes" id="UP001652600"/>
    </source>
</evidence>
<dbReference type="SMART" id="SM00526">
    <property type="entry name" value="H15"/>
    <property type="match status" value="1"/>
</dbReference>
<keyword evidence="3 6" id="KW-0158">Chromosome</keyword>
<dbReference type="InterPro" id="IPR005819">
    <property type="entry name" value="H1/H5"/>
</dbReference>
<feature type="compositionally biased region" description="Basic residues" evidence="7">
    <location>
        <begin position="172"/>
        <end position="208"/>
    </location>
</feature>
<dbReference type="CDD" id="cd00073">
    <property type="entry name" value="H15"/>
    <property type="match status" value="1"/>
</dbReference>
<dbReference type="Proteomes" id="UP001652600">
    <property type="component" value="Chromosome 8"/>
</dbReference>
<evidence type="ECO:0000256" key="4">
    <source>
        <dbReference type="ARBA" id="ARBA00023125"/>
    </source>
</evidence>
<dbReference type="Gramene" id="MELO3C007889.2.1">
    <property type="protein sequence ID" value="MELO3C007889.2.1"/>
    <property type="gene ID" value="MELO3C007889.2"/>
</dbReference>
<dbReference type="GO" id="GO:0030261">
    <property type="term" value="P:chromosome condensation"/>
    <property type="evidence" value="ECO:0007669"/>
    <property type="project" value="TreeGrafter"/>
</dbReference>
<gene>
    <name evidence="11" type="primary">LOC103485111</name>
    <name evidence="9" type="synonym">103485111</name>
</gene>
<dbReference type="GeneID" id="103485111"/>
<evidence type="ECO:0000256" key="6">
    <source>
        <dbReference type="RuleBase" id="RU003894"/>
    </source>
</evidence>
<dbReference type="GO" id="GO:0045910">
    <property type="term" value="P:negative regulation of DNA recombination"/>
    <property type="evidence" value="ECO:0007669"/>
    <property type="project" value="TreeGrafter"/>
</dbReference>
<keyword evidence="4 6" id="KW-0238">DNA-binding</keyword>
<evidence type="ECO:0000256" key="5">
    <source>
        <dbReference type="ARBA" id="ARBA00023242"/>
    </source>
</evidence>
<dbReference type="RefSeq" id="XP_008440801.1">
    <property type="nucleotide sequence ID" value="XM_008442579.2"/>
</dbReference>
<dbReference type="EnsemblPlants" id="MELO3C007889.2.1">
    <property type="protein sequence ID" value="MELO3C007889.2.1"/>
    <property type="gene ID" value="MELO3C007889.2"/>
</dbReference>
<dbReference type="GO" id="GO:0003690">
    <property type="term" value="F:double-stranded DNA binding"/>
    <property type="evidence" value="ECO:0007669"/>
    <property type="project" value="TreeGrafter"/>
</dbReference>
<dbReference type="PANTHER" id="PTHR11467:SF36">
    <property type="entry name" value="HISTONE 24-RELATED"/>
    <property type="match status" value="1"/>
</dbReference>
<reference evidence="9" key="1">
    <citation type="submission" date="2023-03" db="UniProtKB">
        <authorList>
            <consortium name="EnsemblPlants"/>
        </authorList>
    </citation>
    <scope>IDENTIFICATION</scope>
</reference>
<dbReference type="GO" id="GO:0006334">
    <property type="term" value="P:nucleosome assembly"/>
    <property type="evidence" value="ECO:0007669"/>
    <property type="project" value="InterPro"/>
</dbReference>
<evidence type="ECO:0000256" key="1">
    <source>
        <dbReference type="ARBA" id="ARBA00004123"/>
    </source>
</evidence>
<feature type="domain" description="H15" evidence="8">
    <location>
        <begin position="56"/>
        <end position="126"/>
    </location>
</feature>
<dbReference type="InterPro" id="IPR005818">
    <property type="entry name" value="Histone_H1/H5_H15"/>
</dbReference>
<comment type="subcellular location">
    <subcellularLocation>
        <location evidence="2">Chromosome</location>
    </subcellularLocation>
    <subcellularLocation>
        <location evidence="1 6">Nucleus</location>
    </subcellularLocation>
</comment>
<evidence type="ECO:0000313" key="9">
    <source>
        <dbReference type="EnsemblPlants" id="MELO3C007889.2.1"/>
    </source>
</evidence>
<keyword evidence="5 6" id="KW-0539">Nucleus</keyword>
<evidence type="ECO:0000256" key="2">
    <source>
        <dbReference type="ARBA" id="ARBA00004286"/>
    </source>
</evidence>
<dbReference type="KEGG" id="cmo:103485111"/>
<protein>
    <submittedName>
        <fullName evidence="11">Histone H1</fullName>
    </submittedName>
</protein>
<evidence type="ECO:0000256" key="3">
    <source>
        <dbReference type="ARBA" id="ARBA00022454"/>
    </source>
</evidence>
<feature type="region of interest" description="Disordered" evidence="7">
    <location>
        <begin position="1"/>
        <end position="60"/>
    </location>
</feature>
<dbReference type="GO" id="GO:0030527">
    <property type="term" value="F:structural constituent of chromatin"/>
    <property type="evidence" value="ECO:0007669"/>
    <property type="project" value="InterPro"/>
</dbReference>
<dbReference type="OrthoDB" id="1110759at2759"/>
<sequence length="208" mass="22868">MTSTGEAAEVKVPAEDVAPVEVVPATEEPKEVEKPVKEKKPRAPREKKPRQSKVASHPPYFQMINEAISSLNEKNGSSPYAIAKYMEEKHKAVLPANFRKILALQLKNSTAKGKLTKIKASYKLSEIGKKKDKNATKVAKANAEKITKQARTTRTTGRKRKAVKKEEAVSKAVKKVVAKKPKRSTPAKPKQPKSIKSPAAKRAKKAVV</sequence>
<accession>A0A1S3B1Z2</accession>
<reference evidence="11" key="2">
    <citation type="submission" date="2025-04" db="UniProtKB">
        <authorList>
            <consortium name="RefSeq"/>
        </authorList>
    </citation>
    <scope>IDENTIFICATION</scope>
</reference>
<name>A0A1S3B1Z2_CUCME</name>
<feature type="compositionally biased region" description="Basic and acidic residues" evidence="7">
    <location>
        <begin position="27"/>
        <end position="46"/>
    </location>
</feature>
<evidence type="ECO:0000256" key="7">
    <source>
        <dbReference type="SAM" id="MobiDB-lite"/>
    </source>
</evidence>
<dbReference type="SUPFAM" id="SSF46785">
    <property type="entry name" value="Winged helix' DNA-binding domain"/>
    <property type="match status" value="1"/>
</dbReference>
<dbReference type="InterPro" id="IPR036390">
    <property type="entry name" value="WH_DNA-bd_sf"/>
</dbReference>
<proteinExistence type="inferred from homology"/>
<evidence type="ECO:0000259" key="8">
    <source>
        <dbReference type="PROSITE" id="PS51504"/>
    </source>
</evidence>
<dbReference type="eggNOG" id="ENOG502RZJS">
    <property type="taxonomic scope" value="Eukaryota"/>
</dbReference>
<dbReference type="Pfam" id="PF00538">
    <property type="entry name" value="Linker_histone"/>
    <property type="match status" value="1"/>
</dbReference>
<evidence type="ECO:0000313" key="11">
    <source>
        <dbReference type="RefSeq" id="XP_008440801.1"/>
    </source>
</evidence>
<dbReference type="InParanoid" id="A0A1S3B1Z2"/>
<feature type="compositionally biased region" description="Low complexity" evidence="7">
    <location>
        <begin position="15"/>
        <end position="26"/>
    </location>
</feature>
<dbReference type="PANTHER" id="PTHR11467">
    <property type="entry name" value="HISTONE H1"/>
    <property type="match status" value="1"/>
</dbReference>
<dbReference type="GO" id="GO:0031492">
    <property type="term" value="F:nucleosomal DNA binding"/>
    <property type="evidence" value="ECO:0007669"/>
    <property type="project" value="TreeGrafter"/>
</dbReference>
<organism evidence="10 11">
    <name type="scientific">Cucumis melo</name>
    <name type="common">Muskmelon</name>
    <dbReference type="NCBI Taxonomy" id="3656"/>
    <lineage>
        <taxon>Eukaryota</taxon>
        <taxon>Viridiplantae</taxon>
        <taxon>Streptophyta</taxon>
        <taxon>Embryophyta</taxon>
        <taxon>Tracheophyta</taxon>
        <taxon>Spermatophyta</taxon>
        <taxon>Magnoliopsida</taxon>
        <taxon>eudicotyledons</taxon>
        <taxon>Gunneridae</taxon>
        <taxon>Pentapetalae</taxon>
        <taxon>rosids</taxon>
        <taxon>fabids</taxon>
        <taxon>Cucurbitales</taxon>
        <taxon>Cucurbitaceae</taxon>
        <taxon>Benincaseae</taxon>
        <taxon>Cucumis</taxon>
    </lineage>
</organism>